<keyword evidence="5" id="KW-0503">Monooxygenase</keyword>
<evidence type="ECO:0000256" key="4">
    <source>
        <dbReference type="ARBA" id="ARBA00023002"/>
    </source>
</evidence>
<feature type="domain" description="FAD-binding" evidence="7">
    <location>
        <begin position="9"/>
        <end position="76"/>
    </location>
</feature>
<evidence type="ECO:0000256" key="5">
    <source>
        <dbReference type="ARBA" id="ARBA00023033"/>
    </source>
</evidence>
<sequence length="124" mass="13780">MVALQSLCILIVGTGPVGLTAATALAQEGHDVKVLERHPDLHTNDGTIVIQTPAARALNEMGLDEKLRSIIVPNSFNFWSYKDSSKPMVIDIQAAWIRHAWPTPTVRRSLQRMVYETARCGWSK</sequence>
<dbReference type="Pfam" id="PF01494">
    <property type="entry name" value="FAD_binding_3"/>
    <property type="match status" value="1"/>
</dbReference>
<keyword evidence="3" id="KW-0274">FAD</keyword>
<feature type="chain" id="PRO_5042224989" description="FAD-binding domain-containing protein" evidence="6">
    <location>
        <begin position="23"/>
        <end position="124"/>
    </location>
</feature>
<dbReference type="Proteomes" id="UP001283341">
    <property type="component" value="Unassembled WGS sequence"/>
</dbReference>
<reference evidence="8" key="1">
    <citation type="journal article" date="2023" name="Mol. Phylogenet. Evol.">
        <title>Genome-scale phylogeny and comparative genomics of the fungal order Sordariales.</title>
        <authorList>
            <person name="Hensen N."/>
            <person name="Bonometti L."/>
            <person name="Westerberg I."/>
            <person name="Brannstrom I.O."/>
            <person name="Guillou S."/>
            <person name="Cros-Aarteil S."/>
            <person name="Calhoun S."/>
            <person name="Haridas S."/>
            <person name="Kuo A."/>
            <person name="Mondo S."/>
            <person name="Pangilinan J."/>
            <person name="Riley R."/>
            <person name="LaButti K."/>
            <person name="Andreopoulos B."/>
            <person name="Lipzen A."/>
            <person name="Chen C."/>
            <person name="Yan M."/>
            <person name="Daum C."/>
            <person name="Ng V."/>
            <person name="Clum A."/>
            <person name="Steindorff A."/>
            <person name="Ohm R.A."/>
            <person name="Martin F."/>
            <person name="Silar P."/>
            <person name="Natvig D.O."/>
            <person name="Lalanne C."/>
            <person name="Gautier V."/>
            <person name="Ament-Velasquez S.L."/>
            <person name="Kruys A."/>
            <person name="Hutchinson M.I."/>
            <person name="Powell A.J."/>
            <person name="Barry K."/>
            <person name="Miller A.N."/>
            <person name="Grigoriev I.V."/>
            <person name="Debuchy R."/>
            <person name="Gladieux P."/>
            <person name="Hiltunen Thoren M."/>
            <person name="Johannesson H."/>
        </authorList>
    </citation>
    <scope>NUCLEOTIDE SEQUENCE</scope>
    <source>
        <strain evidence="8">CBS 118394</strain>
    </source>
</reference>
<keyword evidence="6" id="KW-0732">Signal</keyword>
<evidence type="ECO:0000256" key="6">
    <source>
        <dbReference type="SAM" id="SignalP"/>
    </source>
</evidence>
<comment type="caution">
    <text evidence="8">The sequence shown here is derived from an EMBL/GenBank/DDBJ whole genome shotgun (WGS) entry which is preliminary data.</text>
</comment>
<feature type="signal peptide" evidence="6">
    <location>
        <begin position="1"/>
        <end position="22"/>
    </location>
</feature>
<keyword evidence="9" id="KW-1185">Reference proteome</keyword>
<dbReference type="AlphaFoldDB" id="A0AAE0M1N8"/>
<dbReference type="PANTHER" id="PTHR13789:SF236">
    <property type="entry name" value="MONOOXYGENASE, PUTATIVE (AFU_ORTHOLOGUE AFUA_6G12060)-RELATED"/>
    <property type="match status" value="1"/>
</dbReference>
<dbReference type="Gene3D" id="3.50.50.60">
    <property type="entry name" value="FAD/NAD(P)-binding domain"/>
    <property type="match status" value="1"/>
</dbReference>
<evidence type="ECO:0000313" key="8">
    <source>
        <dbReference type="EMBL" id="KAK3315842.1"/>
    </source>
</evidence>
<evidence type="ECO:0000256" key="2">
    <source>
        <dbReference type="ARBA" id="ARBA00022630"/>
    </source>
</evidence>
<evidence type="ECO:0000259" key="7">
    <source>
        <dbReference type="Pfam" id="PF01494"/>
    </source>
</evidence>
<reference evidence="8" key="2">
    <citation type="submission" date="2023-06" db="EMBL/GenBank/DDBJ databases">
        <authorList>
            <consortium name="Lawrence Berkeley National Laboratory"/>
            <person name="Haridas S."/>
            <person name="Hensen N."/>
            <person name="Bonometti L."/>
            <person name="Westerberg I."/>
            <person name="Brannstrom I.O."/>
            <person name="Guillou S."/>
            <person name="Cros-Aarteil S."/>
            <person name="Calhoun S."/>
            <person name="Kuo A."/>
            <person name="Mondo S."/>
            <person name="Pangilinan J."/>
            <person name="Riley R."/>
            <person name="Labutti K."/>
            <person name="Andreopoulos B."/>
            <person name="Lipzen A."/>
            <person name="Chen C."/>
            <person name="Yanf M."/>
            <person name="Daum C."/>
            <person name="Ng V."/>
            <person name="Clum A."/>
            <person name="Steindorff A."/>
            <person name="Ohm R."/>
            <person name="Martin F."/>
            <person name="Silar P."/>
            <person name="Natvig D."/>
            <person name="Lalanne C."/>
            <person name="Gautier V."/>
            <person name="Ament-Velasquez S.L."/>
            <person name="Kruys A."/>
            <person name="Hutchinson M.I."/>
            <person name="Powell A.J."/>
            <person name="Barry K."/>
            <person name="Miller A.N."/>
            <person name="Grigoriev I.V."/>
            <person name="Debuchy R."/>
            <person name="Gladieux P."/>
            <person name="Thoren M.H."/>
            <person name="Johannesson H."/>
        </authorList>
    </citation>
    <scope>NUCLEOTIDE SEQUENCE</scope>
    <source>
        <strain evidence="8">CBS 118394</strain>
    </source>
</reference>
<dbReference type="EMBL" id="JAUEDM010000005">
    <property type="protein sequence ID" value="KAK3315842.1"/>
    <property type="molecule type" value="Genomic_DNA"/>
</dbReference>
<dbReference type="GO" id="GO:0071949">
    <property type="term" value="F:FAD binding"/>
    <property type="evidence" value="ECO:0007669"/>
    <property type="project" value="InterPro"/>
</dbReference>
<keyword evidence="4" id="KW-0560">Oxidoreductase</keyword>
<comment type="similarity">
    <text evidence="1">Belongs to the paxM FAD-dependent monooxygenase family.</text>
</comment>
<evidence type="ECO:0000313" key="9">
    <source>
        <dbReference type="Proteomes" id="UP001283341"/>
    </source>
</evidence>
<dbReference type="GO" id="GO:0004497">
    <property type="term" value="F:monooxygenase activity"/>
    <property type="evidence" value="ECO:0007669"/>
    <property type="project" value="UniProtKB-KW"/>
</dbReference>
<gene>
    <name evidence="8" type="ORF">B0H66DRAFT_534111</name>
</gene>
<evidence type="ECO:0000256" key="1">
    <source>
        <dbReference type="ARBA" id="ARBA00007992"/>
    </source>
</evidence>
<dbReference type="InterPro" id="IPR002938">
    <property type="entry name" value="FAD-bd"/>
</dbReference>
<evidence type="ECO:0000256" key="3">
    <source>
        <dbReference type="ARBA" id="ARBA00022827"/>
    </source>
</evidence>
<dbReference type="InterPro" id="IPR036188">
    <property type="entry name" value="FAD/NAD-bd_sf"/>
</dbReference>
<keyword evidence="2" id="KW-0285">Flavoprotein</keyword>
<name>A0AAE0M1N8_9PEZI</name>
<dbReference type="PANTHER" id="PTHR13789">
    <property type="entry name" value="MONOOXYGENASE"/>
    <property type="match status" value="1"/>
</dbReference>
<proteinExistence type="inferred from homology"/>
<accession>A0AAE0M1N8</accession>
<organism evidence="8 9">
    <name type="scientific">Apodospora peruviana</name>
    <dbReference type="NCBI Taxonomy" id="516989"/>
    <lineage>
        <taxon>Eukaryota</taxon>
        <taxon>Fungi</taxon>
        <taxon>Dikarya</taxon>
        <taxon>Ascomycota</taxon>
        <taxon>Pezizomycotina</taxon>
        <taxon>Sordariomycetes</taxon>
        <taxon>Sordariomycetidae</taxon>
        <taxon>Sordariales</taxon>
        <taxon>Lasiosphaeriaceae</taxon>
        <taxon>Apodospora</taxon>
    </lineage>
</organism>
<dbReference type="SUPFAM" id="SSF51905">
    <property type="entry name" value="FAD/NAD(P)-binding domain"/>
    <property type="match status" value="1"/>
</dbReference>
<dbReference type="InterPro" id="IPR050493">
    <property type="entry name" value="FAD-dep_Monooxygenase_BioMet"/>
</dbReference>
<protein>
    <recommendedName>
        <fullName evidence="7">FAD-binding domain-containing protein</fullName>
    </recommendedName>
</protein>